<keyword evidence="2" id="KW-1185">Reference proteome</keyword>
<feature type="compositionally biased region" description="Polar residues" evidence="1">
    <location>
        <begin position="1468"/>
        <end position="1479"/>
    </location>
</feature>
<feature type="compositionally biased region" description="Basic and acidic residues" evidence="1">
    <location>
        <begin position="1269"/>
        <end position="1279"/>
    </location>
</feature>
<dbReference type="RefSeq" id="XP_023564814.1">
    <property type="nucleotide sequence ID" value="XM_023709046.1"/>
</dbReference>
<feature type="compositionally biased region" description="Polar residues" evidence="1">
    <location>
        <begin position="1252"/>
        <end position="1268"/>
    </location>
</feature>
<name>A0A6P6DXL3_OCTDE</name>
<proteinExistence type="predicted"/>
<feature type="compositionally biased region" description="Polar residues" evidence="1">
    <location>
        <begin position="1694"/>
        <end position="1703"/>
    </location>
</feature>
<feature type="region of interest" description="Disordered" evidence="1">
    <location>
        <begin position="1249"/>
        <end position="1589"/>
    </location>
</feature>
<feature type="compositionally biased region" description="Basic residues" evidence="1">
    <location>
        <begin position="664"/>
        <end position="677"/>
    </location>
</feature>
<dbReference type="GO" id="GO:0051983">
    <property type="term" value="P:regulation of chromosome segregation"/>
    <property type="evidence" value="ECO:0007669"/>
    <property type="project" value="TreeGrafter"/>
</dbReference>
<gene>
    <name evidence="3" type="primary">LOC111815016</name>
</gene>
<feature type="compositionally biased region" description="Basic and acidic residues" evidence="1">
    <location>
        <begin position="1389"/>
        <end position="1401"/>
    </location>
</feature>
<dbReference type="PANTHER" id="PTHR21603:SF17">
    <property type="entry name" value="PROLIFERATION MARKER PROTEIN KI-67"/>
    <property type="match status" value="1"/>
</dbReference>
<feature type="compositionally biased region" description="Basic and acidic residues" evidence="1">
    <location>
        <begin position="78"/>
        <end position="88"/>
    </location>
</feature>
<feature type="compositionally biased region" description="Polar residues" evidence="1">
    <location>
        <begin position="822"/>
        <end position="834"/>
    </location>
</feature>
<protein>
    <submittedName>
        <fullName evidence="3">Proliferation marker protein Ki-67-like</fullName>
    </submittedName>
</protein>
<feature type="compositionally biased region" description="Basic residues" evidence="1">
    <location>
        <begin position="1533"/>
        <end position="1542"/>
    </location>
</feature>
<feature type="compositionally biased region" description="Basic and acidic residues" evidence="1">
    <location>
        <begin position="1454"/>
        <end position="1467"/>
    </location>
</feature>
<feature type="compositionally biased region" description="Polar residues" evidence="1">
    <location>
        <begin position="1317"/>
        <end position="1327"/>
    </location>
</feature>
<feature type="region of interest" description="Disordered" evidence="1">
    <location>
        <begin position="420"/>
        <end position="444"/>
    </location>
</feature>
<dbReference type="GO" id="GO:0007088">
    <property type="term" value="P:regulation of mitotic nuclear division"/>
    <property type="evidence" value="ECO:0007669"/>
    <property type="project" value="TreeGrafter"/>
</dbReference>
<feature type="compositionally biased region" description="Polar residues" evidence="1">
    <location>
        <begin position="925"/>
        <end position="939"/>
    </location>
</feature>
<dbReference type="InParanoid" id="A0A6P6DXL3"/>
<accession>A0A6P6DXL3</accession>
<feature type="region of interest" description="Disordered" evidence="1">
    <location>
        <begin position="580"/>
        <end position="677"/>
    </location>
</feature>
<dbReference type="GeneID" id="111815016"/>
<dbReference type="GO" id="GO:0005694">
    <property type="term" value="C:chromosome"/>
    <property type="evidence" value="ECO:0007669"/>
    <property type="project" value="TreeGrafter"/>
</dbReference>
<feature type="region of interest" description="Disordered" evidence="1">
    <location>
        <begin position="43"/>
        <end position="125"/>
    </location>
</feature>
<feature type="compositionally biased region" description="Basic and acidic residues" evidence="1">
    <location>
        <begin position="1562"/>
        <end position="1576"/>
    </location>
</feature>
<feature type="compositionally biased region" description="Basic and acidic residues" evidence="1">
    <location>
        <begin position="1328"/>
        <end position="1354"/>
    </location>
</feature>
<evidence type="ECO:0000256" key="1">
    <source>
        <dbReference type="SAM" id="MobiDB-lite"/>
    </source>
</evidence>
<dbReference type="InterPro" id="IPR012568">
    <property type="entry name" value="KI67R"/>
</dbReference>
<feature type="compositionally biased region" description="Basic and acidic residues" evidence="1">
    <location>
        <begin position="1748"/>
        <end position="1775"/>
    </location>
</feature>
<evidence type="ECO:0000313" key="2">
    <source>
        <dbReference type="Proteomes" id="UP000515203"/>
    </source>
</evidence>
<feature type="compositionally biased region" description="Polar residues" evidence="1">
    <location>
        <begin position="1165"/>
        <end position="1176"/>
    </location>
</feature>
<reference evidence="3" key="1">
    <citation type="submission" date="2025-08" db="UniProtKB">
        <authorList>
            <consortium name="RefSeq"/>
        </authorList>
    </citation>
    <scope>IDENTIFICATION</scope>
</reference>
<dbReference type="OrthoDB" id="6288785at2759"/>
<feature type="region of interest" description="Disordered" evidence="1">
    <location>
        <begin position="1158"/>
        <end position="1181"/>
    </location>
</feature>
<feature type="region of interest" description="Disordered" evidence="1">
    <location>
        <begin position="907"/>
        <end position="940"/>
    </location>
</feature>
<sequence>MQTPKQELDLIESVTELKRPARTPKAKIQPVEDLAGFQELFQTPVTAEETPKTPFRSPQPMPVGTPTTSKRQSKINTRKVDMKEELSLHNKVTRSPGKAMHTPLVPIQEKSIRTSAETPKLKLDESENLGELERWLQTPKTKAQPLEDLAGFQELFQTSYYAKDSMTSEKTPKLFCRSPQLGPVDSPMSKRCRKTSLEKEVMKDLSLARELTQMSKKTMYISEMKDGSDKSICCEDSVEQIPNPTTNESGGRRQRRTTKVKAQLLEDLTGFQELFETPGDAKHPITADETTKMPYISPNRGLLRISPTLNRHPRASPEILDMKEVLSAPMKLRQSATKGLHMPLVPVHKEKSIRASTEAPMQKQNLRENLNGLKRQLRTPKANAHVLEDLTGFQELFQTPCHVNNPITPDETTKIPCRFMQSGSLNTPTTSKRRSKTSLGKTDRKEMSFLQKRTQTTEKAMHTSKVLEGDDKVFKGVVEQTLIPAATSNKKQSRKCKEDVPPLEDLAGFQELFQTPDHAKDLISIDETTKLPCISVQRESIDTPTKVVRRSTRSLQRSSVKEHLAVISLTQISGKVAHTYEESTDDKDNKMFKKSKKRKLDTAASVTPNKRPRGESKKNVQPLEDLTGFKEMFKTPGHIEEPGSDEQTTQMPGKLQPESVDTPRRRKALPSTPQRKRAIKEKQVLLTPKAAEDDDKGISTFKESAKQTRDLVANVSGSRCTRIPQIETQVLEDLTTFQELFQTPDYAKDPITTDETTRTPCMSLQVGSLYTPTASKRHSKISLGKTDGNKVLSSNRTQKQSLGRAMHTPSVSVQEQKDIKASTETPKQNLNPRENLNGLKRQPRTLKAKAYVLEDLTGFQELFQTPGHDSDPVASLNGLRRQPRTPKAKAQLLEDLSGLQELFQTPISHSKHPPTADETPKSPHRSPQSPSMDTLTASKRCSKISLGKIDMKEELSSLRKLTQSPGKTVHSPLVPVQEWEGIRASTGTPQQKLAMTENLTDLRSCPKPRKTKTQPLEDLAGFQELFQTPQHTKDLVTPVRIPQTPHRSQSTPMDIVKTSKRCPKTSIGEDVKAELSVVRKQTLKETMRTHKKVIDDKDNKVLKEIAKRKLDPAENVTGTKRLRQAPKEKTQTLEDLSGLQELFQIPGHTEESISEEKATIMPHKSPQSEPIRTPTNTKRDRRTRLRKVNVKEDSLAVRKPTRTSRAITQTSDVPEGDDKGLKPLDELEKKTLDLAAGVSGSRRCQRAAKLKAQSSQDVTVSREVSQTGHTEKAVRDGKPSKITCKSPQVPGDTSAISKRRPRTRFGKVDVTEELSAQKKQIGTSGETMDTHKEPTSDNKSVREFKESAKQKLDQEENITGNKRLRGTRKEKTQLLEDLAGSKELIPKSAHTEESLKNEKTTEMPCNSSQPEPVDAPANTKRQLRTRLGNVNVKEGLSVVRKPTRMSRVTTHTSKMPEGDDKDIKESSEQTLNPAITSNRRYLRATKAKSQVKDLPGPKEINQTPNHTEEQINDVRSPKSTSQQIPDSIEPRKTLRRALRVHKEKPIEDLVDTKEPAASQNEPIKENRVHSEKRTAPGERQQSPDPLNIVKKRARIVINRIEPVEEQNNMKSIKKEQDSAIPIKGMSLRTRRQNKIDGNQQRLEIPTSEKAKIKRREKKTMQTSEEIEQESPDDGAGKPTSDGKASGNRVCLRSGRQSKNSQLHTAAEDGKDKSVNLPVKNQKEKEVTDNSETVSLRPRRARIQPKASTLERDSEPRTTRSTKRSAENLEKFTKMY</sequence>
<feature type="region of interest" description="Disordered" evidence="1">
    <location>
        <begin position="775"/>
        <end position="842"/>
    </location>
</feature>
<feature type="region of interest" description="Disordered" evidence="1">
    <location>
        <begin position="1196"/>
        <end position="1223"/>
    </location>
</feature>
<dbReference type="Proteomes" id="UP000515203">
    <property type="component" value="Unplaced"/>
</dbReference>
<feature type="compositionally biased region" description="Polar residues" evidence="1">
    <location>
        <begin position="1203"/>
        <end position="1212"/>
    </location>
</feature>
<dbReference type="PANTHER" id="PTHR21603">
    <property type="entry name" value="ANTIGEN KI-67-LIKE PROTEIN"/>
    <property type="match status" value="1"/>
</dbReference>
<evidence type="ECO:0000313" key="3">
    <source>
        <dbReference type="RefSeq" id="XP_023564814.1"/>
    </source>
</evidence>
<feature type="compositionally biased region" description="Polar residues" evidence="1">
    <location>
        <begin position="791"/>
        <end position="801"/>
    </location>
</feature>
<organism evidence="2 3">
    <name type="scientific">Octodon degus</name>
    <name type="common">Degu</name>
    <name type="synonym">Sciurus degus</name>
    <dbReference type="NCBI Taxonomy" id="10160"/>
    <lineage>
        <taxon>Eukaryota</taxon>
        <taxon>Metazoa</taxon>
        <taxon>Chordata</taxon>
        <taxon>Craniata</taxon>
        <taxon>Vertebrata</taxon>
        <taxon>Euteleostomi</taxon>
        <taxon>Mammalia</taxon>
        <taxon>Eutheria</taxon>
        <taxon>Euarchontoglires</taxon>
        <taxon>Glires</taxon>
        <taxon>Rodentia</taxon>
        <taxon>Hystricomorpha</taxon>
        <taxon>Octodontidae</taxon>
        <taxon>Octodon</taxon>
    </lineage>
</organism>
<dbReference type="FunCoup" id="A0A6P6DXL3">
    <property type="interactions" value="673"/>
</dbReference>
<feature type="region of interest" description="Disordered" evidence="1">
    <location>
        <begin position="1607"/>
        <end position="1775"/>
    </location>
</feature>
<feature type="compositionally biased region" description="Basic and acidic residues" evidence="1">
    <location>
        <begin position="627"/>
        <end position="641"/>
    </location>
</feature>
<dbReference type="SMART" id="SM01295">
    <property type="entry name" value="K167R"/>
    <property type="match status" value="12"/>
</dbReference>
<feature type="region of interest" description="Disordered" evidence="1">
    <location>
        <begin position="863"/>
        <end position="888"/>
    </location>
</feature>
<dbReference type="GO" id="GO:0005634">
    <property type="term" value="C:nucleus"/>
    <property type="evidence" value="ECO:0007669"/>
    <property type="project" value="TreeGrafter"/>
</dbReference>
<dbReference type="Pfam" id="PF08065">
    <property type="entry name" value="KI67R"/>
    <property type="match status" value="14"/>
</dbReference>
<feature type="compositionally biased region" description="Basic and acidic residues" evidence="1">
    <location>
        <begin position="1543"/>
        <end position="1554"/>
    </location>
</feature>
<feature type="compositionally biased region" description="Basic and acidic residues" evidence="1">
    <location>
        <begin position="580"/>
        <end position="591"/>
    </location>
</feature>